<evidence type="ECO:0000313" key="2">
    <source>
        <dbReference type="Proteomes" id="UP000708208"/>
    </source>
</evidence>
<accession>A0A8J2K698</accession>
<keyword evidence="2" id="KW-1185">Reference proteome</keyword>
<feature type="non-terminal residue" evidence="1">
    <location>
        <position position="1"/>
    </location>
</feature>
<evidence type="ECO:0000313" key="1">
    <source>
        <dbReference type="EMBL" id="CAG7720909.1"/>
    </source>
</evidence>
<dbReference type="Proteomes" id="UP000708208">
    <property type="component" value="Unassembled WGS sequence"/>
</dbReference>
<organism evidence="1 2">
    <name type="scientific">Allacma fusca</name>
    <dbReference type="NCBI Taxonomy" id="39272"/>
    <lineage>
        <taxon>Eukaryota</taxon>
        <taxon>Metazoa</taxon>
        <taxon>Ecdysozoa</taxon>
        <taxon>Arthropoda</taxon>
        <taxon>Hexapoda</taxon>
        <taxon>Collembola</taxon>
        <taxon>Symphypleona</taxon>
        <taxon>Sminthuridae</taxon>
        <taxon>Allacma</taxon>
    </lineage>
</organism>
<reference evidence="1" key="1">
    <citation type="submission" date="2021-06" db="EMBL/GenBank/DDBJ databases">
        <authorList>
            <person name="Hodson N. C."/>
            <person name="Mongue J. A."/>
            <person name="Jaron S. K."/>
        </authorList>
    </citation>
    <scope>NUCLEOTIDE SEQUENCE</scope>
</reference>
<gene>
    <name evidence="1" type="ORF">AFUS01_LOCUS10162</name>
</gene>
<protein>
    <submittedName>
        <fullName evidence="1">Uncharacterized protein</fullName>
    </submittedName>
</protein>
<sequence>LCQGNVNSRSICETFGGNTVKNENLKDCRDISSQPQQGRFF</sequence>
<dbReference type="AlphaFoldDB" id="A0A8J2K698"/>
<comment type="caution">
    <text evidence="1">The sequence shown here is derived from an EMBL/GenBank/DDBJ whole genome shotgun (WGS) entry which is preliminary data.</text>
</comment>
<dbReference type="EMBL" id="CAJVCH010075114">
    <property type="protein sequence ID" value="CAG7720909.1"/>
    <property type="molecule type" value="Genomic_DNA"/>
</dbReference>
<name>A0A8J2K698_9HEXA</name>
<proteinExistence type="predicted"/>